<dbReference type="PROSITE" id="PS50968">
    <property type="entry name" value="BIOTINYL_LIPOYL"/>
    <property type="match status" value="1"/>
</dbReference>
<dbReference type="InterPro" id="IPR000089">
    <property type="entry name" value="Biotin_lipoyl"/>
</dbReference>
<organism evidence="3 4">
    <name type="scientific">Sedimentibacter hydroxybenzoicus DSM 7310</name>
    <dbReference type="NCBI Taxonomy" id="1123245"/>
    <lineage>
        <taxon>Bacteria</taxon>
        <taxon>Bacillati</taxon>
        <taxon>Bacillota</taxon>
        <taxon>Tissierellia</taxon>
        <taxon>Sedimentibacter</taxon>
    </lineage>
</organism>
<dbReference type="PROSITE" id="PS00189">
    <property type="entry name" value="LIPOYL"/>
    <property type="match status" value="1"/>
</dbReference>
<dbReference type="Pfam" id="PF00364">
    <property type="entry name" value="Biotin_lipoyl"/>
    <property type="match status" value="1"/>
</dbReference>
<dbReference type="Gene3D" id="2.40.50.100">
    <property type="match status" value="1"/>
</dbReference>
<evidence type="ECO:0000259" key="2">
    <source>
        <dbReference type="PROSITE" id="PS50968"/>
    </source>
</evidence>
<gene>
    <name evidence="3" type="ORF">HZF24_08410</name>
</gene>
<evidence type="ECO:0000313" key="4">
    <source>
        <dbReference type="Proteomes" id="UP000611629"/>
    </source>
</evidence>
<dbReference type="PANTHER" id="PTHR23151:SF90">
    <property type="entry name" value="DIHYDROLIPOYLLYSINE-RESIDUE ACETYLTRANSFERASE COMPONENT OF PYRUVATE DEHYDROGENASE COMPLEX, MITOCHONDRIAL-RELATED"/>
    <property type="match status" value="1"/>
</dbReference>
<dbReference type="EMBL" id="JACBNQ010000007">
    <property type="protein sequence ID" value="NYB74165.1"/>
    <property type="molecule type" value="Genomic_DNA"/>
</dbReference>
<dbReference type="InterPro" id="IPR045257">
    <property type="entry name" value="E2/Pdx1"/>
</dbReference>
<sequence length="80" mass="9038">MIKLIKMPKLSANMESGLLVTLRKQNGDDVQKGDVLFEVETEKVVSEIESEEDGKLVKLYFREGDNVKVDEIIAEIEIAE</sequence>
<dbReference type="GO" id="GO:0045254">
    <property type="term" value="C:pyruvate dehydrogenase complex"/>
    <property type="evidence" value="ECO:0007669"/>
    <property type="project" value="InterPro"/>
</dbReference>
<dbReference type="PANTHER" id="PTHR23151">
    <property type="entry name" value="DIHYDROLIPOAMIDE ACETYL/SUCCINYL-TRANSFERASE-RELATED"/>
    <property type="match status" value="1"/>
</dbReference>
<evidence type="ECO:0000313" key="3">
    <source>
        <dbReference type="EMBL" id="NYB74165.1"/>
    </source>
</evidence>
<dbReference type="GO" id="GO:0006086">
    <property type="term" value="P:pyruvate decarboxylation to acetyl-CoA"/>
    <property type="evidence" value="ECO:0007669"/>
    <property type="project" value="InterPro"/>
</dbReference>
<comment type="caution">
    <text evidence="3">The sequence shown here is derived from an EMBL/GenBank/DDBJ whole genome shotgun (WGS) entry which is preliminary data.</text>
</comment>
<dbReference type="RefSeq" id="WP_179237855.1">
    <property type="nucleotide sequence ID" value="NZ_JACBNQ010000007.1"/>
</dbReference>
<reference evidence="3" key="1">
    <citation type="submission" date="2020-07" db="EMBL/GenBank/DDBJ databases">
        <title>Genomic analysis of a strain of Sedimentibacter Hydroxybenzoicus DSM7310.</title>
        <authorList>
            <person name="Ma S."/>
        </authorList>
    </citation>
    <scope>NUCLEOTIDE SEQUENCE</scope>
    <source>
        <strain evidence="3">DSM 7310</strain>
    </source>
</reference>
<evidence type="ECO:0000256" key="1">
    <source>
        <dbReference type="ARBA" id="ARBA00022823"/>
    </source>
</evidence>
<keyword evidence="1" id="KW-0450">Lipoyl</keyword>
<dbReference type="InterPro" id="IPR011053">
    <property type="entry name" value="Single_hybrid_motif"/>
</dbReference>
<protein>
    <submittedName>
        <fullName evidence="3">Biotin/lipoyl-binding protein</fullName>
    </submittedName>
</protein>
<keyword evidence="4" id="KW-1185">Reference proteome</keyword>
<name>A0A974BK69_SEDHY</name>
<proteinExistence type="predicted"/>
<feature type="domain" description="Lipoyl-binding" evidence="2">
    <location>
        <begin position="2"/>
        <end position="77"/>
    </location>
</feature>
<accession>A0A974BK69</accession>
<dbReference type="InterPro" id="IPR003016">
    <property type="entry name" value="2-oxoA_DH_lipoyl-BS"/>
</dbReference>
<dbReference type="CDD" id="cd06849">
    <property type="entry name" value="lipoyl_domain"/>
    <property type="match status" value="1"/>
</dbReference>
<dbReference type="Proteomes" id="UP000611629">
    <property type="component" value="Unassembled WGS sequence"/>
</dbReference>
<dbReference type="SUPFAM" id="SSF51230">
    <property type="entry name" value="Single hybrid motif"/>
    <property type="match status" value="1"/>
</dbReference>
<dbReference type="AlphaFoldDB" id="A0A974BK69"/>